<keyword evidence="1" id="KW-1133">Transmembrane helix</keyword>
<evidence type="ECO:0000313" key="2">
    <source>
        <dbReference type="Proteomes" id="UP000887565"/>
    </source>
</evidence>
<dbReference type="AlphaFoldDB" id="A0A915HGP5"/>
<dbReference type="Proteomes" id="UP000887565">
    <property type="component" value="Unplaced"/>
</dbReference>
<evidence type="ECO:0000256" key="1">
    <source>
        <dbReference type="SAM" id="Phobius"/>
    </source>
</evidence>
<keyword evidence="1" id="KW-0812">Transmembrane</keyword>
<name>A0A915HGP5_ROMCU</name>
<accession>A0A915HGP5</accession>
<dbReference type="WBParaSite" id="nRc.2.0.1.t00788-RA">
    <property type="protein sequence ID" value="nRc.2.0.1.t00788-RA"/>
    <property type="gene ID" value="nRc.2.0.1.g00788"/>
</dbReference>
<keyword evidence="1" id="KW-0472">Membrane</keyword>
<keyword evidence="2" id="KW-1185">Reference proteome</keyword>
<feature type="transmembrane region" description="Helical" evidence="1">
    <location>
        <begin position="12"/>
        <end position="32"/>
    </location>
</feature>
<organism evidence="2 3">
    <name type="scientific">Romanomermis culicivorax</name>
    <name type="common">Nematode worm</name>
    <dbReference type="NCBI Taxonomy" id="13658"/>
    <lineage>
        <taxon>Eukaryota</taxon>
        <taxon>Metazoa</taxon>
        <taxon>Ecdysozoa</taxon>
        <taxon>Nematoda</taxon>
        <taxon>Enoplea</taxon>
        <taxon>Dorylaimia</taxon>
        <taxon>Mermithida</taxon>
        <taxon>Mermithoidea</taxon>
        <taxon>Mermithidae</taxon>
        <taxon>Romanomermis</taxon>
    </lineage>
</organism>
<evidence type="ECO:0000313" key="3">
    <source>
        <dbReference type="WBParaSite" id="nRc.2.0.1.t00788-RA"/>
    </source>
</evidence>
<reference evidence="3" key="1">
    <citation type="submission" date="2022-11" db="UniProtKB">
        <authorList>
            <consortium name="WormBaseParasite"/>
        </authorList>
    </citation>
    <scope>IDENTIFICATION</scope>
</reference>
<sequence length="108" mass="12135">MSEMENIITDSIVNLLSTTAILLDVLLLKAILSNKRLKTYFYVVYGAYMIDSAIERLMFYITSFERCCLGGGGGGGDDEGQMENQFGSLLERGFRYQARRGDEQSIIK</sequence>
<protein>
    <submittedName>
        <fullName evidence="3">Uncharacterized protein</fullName>
    </submittedName>
</protein>
<proteinExistence type="predicted"/>